<evidence type="ECO:0000256" key="1">
    <source>
        <dbReference type="ARBA" id="ARBA00004606"/>
    </source>
</evidence>
<evidence type="ECO:0000256" key="6">
    <source>
        <dbReference type="ARBA" id="ARBA00022968"/>
    </source>
</evidence>
<evidence type="ECO:0000256" key="5">
    <source>
        <dbReference type="ARBA" id="ARBA00022692"/>
    </source>
</evidence>
<comment type="subcellular location">
    <subcellularLocation>
        <location evidence="9">Endomembrane system</location>
        <topology evidence="9">Single-pass membrane protein</topology>
    </subcellularLocation>
    <subcellularLocation>
        <location evidence="1">Membrane</location>
        <topology evidence="1">Single-pass type II membrane protein</topology>
    </subcellularLocation>
</comment>
<proteinExistence type="inferred from homology"/>
<feature type="domain" description="Fringe-like glycosyltransferase" evidence="11">
    <location>
        <begin position="138"/>
        <end position="388"/>
    </location>
</feature>
<dbReference type="RefSeq" id="XP_029825598.1">
    <property type="nucleotide sequence ID" value="XM_029969738.4"/>
</dbReference>
<feature type="compositionally biased region" description="Low complexity" evidence="10">
    <location>
        <begin position="110"/>
        <end position="125"/>
    </location>
</feature>
<evidence type="ECO:0000256" key="4">
    <source>
        <dbReference type="ARBA" id="ARBA00022679"/>
    </source>
</evidence>
<dbReference type="GO" id="GO:0016020">
    <property type="term" value="C:membrane"/>
    <property type="evidence" value="ECO:0007669"/>
    <property type="project" value="UniProtKB-SubCell"/>
</dbReference>
<dbReference type="GO" id="GO:0012505">
    <property type="term" value="C:endomembrane system"/>
    <property type="evidence" value="ECO:0007669"/>
    <property type="project" value="UniProtKB-SubCell"/>
</dbReference>
<dbReference type="FunFam" id="3.90.550.50:FF:000117">
    <property type="entry name" value="Beta-1,3-N-acetylglucosaminyltransferase radical fringe, putative"/>
    <property type="match status" value="1"/>
</dbReference>
<dbReference type="VEuPathDB" id="VectorBase:ISCP_005309"/>
<evidence type="ECO:0000256" key="9">
    <source>
        <dbReference type="ARBA" id="ARBA00037847"/>
    </source>
</evidence>
<reference evidence="12" key="1">
    <citation type="submission" date="2019-04" db="EMBL/GenBank/DDBJ databases">
        <title>An insight into the mialome of Ixodes scapularis.</title>
        <authorList>
            <person name="Ribeiro J.M."/>
            <person name="Mather T.N."/>
            <person name="Karim S."/>
        </authorList>
    </citation>
    <scope>NUCLEOTIDE SEQUENCE</scope>
</reference>
<sequence length="405" mass="45394">MKLLSFRKVTQGTALALFLAAFYAAVLLLGWPPLRIEFPSSPSTAVADDVLASQDGGALRRKGAGAPSKLVFLKSAPGFHEKPSRAPTKLQNGLEYSDQASGEDLGGEGSANNNSNNYNNNSNANNASALVERSSGERTRLEDVFLSVKTTRTFHRSRLDAILKTWFVLAREQTYFFSDFSDPLYQIKTNGHLVNTNCSATHNRKALCCKMSVELDFFLDSNKKWMCHFDDDNYVNVPRLVRLLQGYDPREDWYLGKPSIRQPLEILARDSGSPPQKKISFWFATGGAGFCISRSLALKMLPIAGGGKFISIGEHIRLPDDVTMGYIVEHLLKKKLTVVENFHSHLEPMKFLKKEALSDQVTFSYSRFGKEMNVLSIDGFPYRVDPTRFLSLHCHLFPNFSFCPR</sequence>
<keyword evidence="4 12" id="KW-0808">Transferase</keyword>
<accession>A0A4D5RWV5</accession>
<protein>
    <submittedName>
        <fullName evidence="12">Putative fringe glycosyltransferase</fullName>
    </submittedName>
</protein>
<dbReference type="Pfam" id="PF02434">
    <property type="entry name" value="Fringe"/>
    <property type="match status" value="1"/>
</dbReference>
<feature type="non-terminal residue" evidence="12">
    <location>
        <position position="405"/>
    </location>
</feature>
<dbReference type="GO" id="GO:0016757">
    <property type="term" value="F:glycosyltransferase activity"/>
    <property type="evidence" value="ECO:0007669"/>
    <property type="project" value="UniProtKB-KW"/>
</dbReference>
<keyword evidence="7" id="KW-1133">Transmembrane helix</keyword>
<evidence type="ECO:0000256" key="2">
    <source>
        <dbReference type="ARBA" id="ARBA00008661"/>
    </source>
</evidence>
<dbReference type="PANTHER" id="PTHR10811">
    <property type="entry name" value="FRINGE-RELATED"/>
    <property type="match status" value="1"/>
</dbReference>
<comment type="similarity">
    <text evidence="2">Belongs to the glycosyltransferase 31 family.</text>
</comment>
<keyword evidence="5" id="KW-0812">Transmembrane</keyword>
<keyword evidence="3" id="KW-0328">Glycosyltransferase</keyword>
<dbReference type="VEuPathDB" id="VectorBase:ISCI009495"/>
<evidence type="ECO:0000256" key="10">
    <source>
        <dbReference type="SAM" id="MobiDB-lite"/>
    </source>
</evidence>
<dbReference type="Gene3D" id="3.90.550.50">
    <property type="match status" value="1"/>
</dbReference>
<evidence type="ECO:0000313" key="12">
    <source>
        <dbReference type="EMBL" id="MOY41800.1"/>
    </source>
</evidence>
<dbReference type="OMA" id="CPHTAVF"/>
<dbReference type="OrthoDB" id="8959630at2759"/>
<dbReference type="EMBL" id="GHJT01007829">
    <property type="protein sequence ID" value="MOY41800.1"/>
    <property type="molecule type" value="Transcribed_RNA"/>
</dbReference>
<evidence type="ECO:0000256" key="7">
    <source>
        <dbReference type="ARBA" id="ARBA00022989"/>
    </source>
</evidence>
<dbReference type="InterPro" id="IPR003378">
    <property type="entry name" value="Fringe-like_glycosylTrfase"/>
</dbReference>
<keyword evidence="8" id="KW-0472">Membrane</keyword>
<feature type="region of interest" description="Disordered" evidence="10">
    <location>
        <begin position="98"/>
        <end position="125"/>
    </location>
</feature>
<keyword evidence="6" id="KW-0735">Signal-anchor</keyword>
<dbReference type="VEuPathDB" id="VectorBase:ISCW009495"/>
<dbReference type="KEGG" id="isc:8033414"/>
<evidence type="ECO:0000259" key="11">
    <source>
        <dbReference type="Pfam" id="PF02434"/>
    </source>
</evidence>
<evidence type="ECO:0000256" key="3">
    <source>
        <dbReference type="ARBA" id="ARBA00022676"/>
    </source>
</evidence>
<dbReference type="VEuPathDB" id="VectorBase:ISCW009494"/>
<dbReference type="GeneID" id="8033414"/>
<name>A0A4D5RWV5_IXOSC</name>
<dbReference type="VEuPathDB" id="VectorBase:ISCI009494"/>
<organism evidence="12">
    <name type="scientific">Ixodes scapularis</name>
    <name type="common">Black-legged tick</name>
    <name type="synonym">Deer tick</name>
    <dbReference type="NCBI Taxonomy" id="6945"/>
    <lineage>
        <taxon>Eukaryota</taxon>
        <taxon>Metazoa</taxon>
        <taxon>Ecdysozoa</taxon>
        <taxon>Arthropoda</taxon>
        <taxon>Chelicerata</taxon>
        <taxon>Arachnida</taxon>
        <taxon>Acari</taxon>
        <taxon>Parasitiformes</taxon>
        <taxon>Ixodida</taxon>
        <taxon>Ixodoidea</taxon>
        <taxon>Ixodidae</taxon>
        <taxon>Ixodinae</taxon>
        <taxon>Ixodes</taxon>
    </lineage>
</organism>
<evidence type="ECO:0000256" key="8">
    <source>
        <dbReference type="ARBA" id="ARBA00023136"/>
    </source>
</evidence>
<dbReference type="AlphaFoldDB" id="A0A4D5RWV5"/>